<dbReference type="Pfam" id="PF01863">
    <property type="entry name" value="YgjP-like"/>
    <property type="match status" value="1"/>
</dbReference>
<reference evidence="2 3" key="1">
    <citation type="submission" date="2018-06" db="EMBL/GenBank/DDBJ databases">
        <title>Extensive metabolic versatility and redundancy in microbially diverse, dynamic hydrothermal sediments.</title>
        <authorList>
            <person name="Dombrowski N."/>
            <person name="Teske A."/>
            <person name="Baker B.J."/>
        </authorList>
    </citation>
    <scope>NUCLEOTIDE SEQUENCE [LARGE SCALE GENOMIC DNA]</scope>
    <source>
        <strain evidence="2">B3_G15</strain>
    </source>
</reference>
<dbReference type="CDD" id="cd07344">
    <property type="entry name" value="M48_yhfN_like"/>
    <property type="match status" value="1"/>
</dbReference>
<proteinExistence type="predicted"/>
<evidence type="ECO:0000313" key="2">
    <source>
        <dbReference type="EMBL" id="RLE15097.1"/>
    </source>
</evidence>
<evidence type="ECO:0000259" key="1">
    <source>
        <dbReference type="Pfam" id="PF01863"/>
    </source>
</evidence>
<dbReference type="Proteomes" id="UP000280417">
    <property type="component" value="Unassembled WGS sequence"/>
</dbReference>
<dbReference type="AlphaFoldDB" id="A0A662DKP1"/>
<dbReference type="InterPro" id="IPR053136">
    <property type="entry name" value="UTP_pyrophosphatase-like"/>
</dbReference>
<sequence>MKTLMIFGQNSEVIEQKSDRDSLEFRDNKIFITSYERDPGFLLREFLEDLLYTQLSEIYEEIRGEGKIDVFGNLDFEVVEKIDGRRERIAKLKGNKIIVKLSAVALPKGALKYVIAHEMAHILTKKHTKKFWKIVETIYPEFKAGLRDFMEYGKVASGVL</sequence>
<organism evidence="2 3">
    <name type="scientific">Aerophobetes bacterium</name>
    <dbReference type="NCBI Taxonomy" id="2030807"/>
    <lineage>
        <taxon>Bacteria</taxon>
        <taxon>Candidatus Aerophobota</taxon>
    </lineage>
</organism>
<accession>A0A662DKP1</accession>
<dbReference type="Gene3D" id="3.30.2010.10">
    <property type="entry name" value="Metalloproteases ('zincins'), catalytic domain"/>
    <property type="match status" value="1"/>
</dbReference>
<evidence type="ECO:0000313" key="3">
    <source>
        <dbReference type="Proteomes" id="UP000280417"/>
    </source>
</evidence>
<comment type="caution">
    <text evidence="2">The sequence shown here is derived from an EMBL/GenBank/DDBJ whole genome shotgun (WGS) entry which is preliminary data.</text>
</comment>
<gene>
    <name evidence="2" type="ORF">DRJ04_01125</name>
</gene>
<protein>
    <recommendedName>
        <fullName evidence="1">YgjP-like metallopeptidase domain-containing protein</fullName>
    </recommendedName>
</protein>
<dbReference type="InterPro" id="IPR002725">
    <property type="entry name" value="YgjP-like_metallopeptidase"/>
</dbReference>
<feature type="domain" description="YgjP-like metallopeptidase" evidence="1">
    <location>
        <begin position="95"/>
        <end position="143"/>
    </location>
</feature>
<name>A0A662DKP1_UNCAE</name>
<dbReference type="EMBL" id="QMQA01000017">
    <property type="protein sequence ID" value="RLE15097.1"/>
    <property type="molecule type" value="Genomic_DNA"/>
</dbReference>
<dbReference type="PANTHER" id="PTHR30399">
    <property type="entry name" value="UNCHARACTERIZED PROTEIN YGJP"/>
    <property type="match status" value="1"/>
</dbReference>
<dbReference type="PANTHER" id="PTHR30399:SF1">
    <property type="entry name" value="UTP PYROPHOSPHATASE"/>
    <property type="match status" value="1"/>
</dbReference>